<accession>A0A1G2BT94</accession>
<dbReference type="InterPro" id="IPR007157">
    <property type="entry name" value="PspA_VIPP1"/>
</dbReference>
<evidence type="ECO:0000256" key="1">
    <source>
        <dbReference type="ARBA" id="ARBA00043985"/>
    </source>
</evidence>
<name>A0A1G2BT94_9BACT</name>
<proteinExistence type="inferred from homology"/>
<evidence type="ECO:0000313" key="3">
    <source>
        <dbReference type="EMBL" id="OGY92375.1"/>
    </source>
</evidence>
<keyword evidence="2" id="KW-0175">Coiled coil</keyword>
<dbReference type="AlphaFoldDB" id="A0A1G2BT94"/>
<gene>
    <name evidence="3" type="ORF">A3B31_03405</name>
</gene>
<reference evidence="3 4" key="1">
    <citation type="journal article" date="2016" name="Nat. Commun.">
        <title>Thousands of microbial genomes shed light on interconnected biogeochemical processes in an aquifer system.</title>
        <authorList>
            <person name="Anantharaman K."/>
            <person name="Brown C.T."/>
            <person name="Hug L.A."/>
            <person name="Sharon I."/>
            <person name="Castelle C.J."/>
            <person name="Probst A.J."/>
            <person name="Thomas B.C."/>
            <person name="Singh A."/>
            <person name="Wilkins M.J."/>
            <person name="Karaoz U."/>
            <person name="Brodie E.L."/>
            <person name="Williams K.H."/>
            <person name="Hubbard S.S."/>
            <person name="Banfield J.F."/>
        </authorList>
    </citation>
    <scope>NUCLEOTIDE SEQUENCE [LARGE SCALE GENOMIC DNA]</scope>
</reference>
<dbReference type="EMBL" id="MHKN01000018">
    <property type="protein sequence ID" value="OGY92375.1"/>
    <property type="molecule type" value="Genomic_DNA"/>
</dbReference>
<organism evidence="3 4">
    <name type="scientific">Candidatus Komeilibacteria bacterium RIFCSPLOWO2_01_FULL_53_11</name>
    <dbReference type="NCBI Taxonomy" id="1798552"/>
    <lineage>
        <taxon>Bacteria</taxon>
        <taxon>Candidatus Komeiliibacteriota</taxon>
    </lineage>
</organism>
<sequence>MQSIFDKARVLLLSNLHGLLDRMIDLNSIGAVKQYVRDLEDATEQVGGQTAVAEGHYRSLDDEVKITKTQIASTEENIRLILGDDDESNDVHAETLAVKLISLGEKLTQQQADYATAKQTYEAMQQAERQLKAKHGEMLGNLKRLEAMDRTAKAQEQAAEAISAAQALTESGTSVSVDDVAARVRQRSAVADAKFRKAMGEMAGMLDAAVVNVQAKNLVAKMKAELKGSKTPEPAPAS</sequence>
<evidence type="ECO:0008006" key="5">
    <source>
        <dbReference type="Google" id="ProtNLM"/>
    </source>
</evidence>
<evidence type="ECO:0000256" key="2">
    <source>
        <dbReference type="SAM" id="Coils"/>
    </source>
</evidence>
<dbReference type="Pfam" id="PF04012">
    <property type="entry name" value="PspA_IM30"/>
    <property type="match status" value="1"/>
</dbReference>
<dbReference type="Proteomes" id="UP000177349">
    <property type="component" value="Unassembled WGS sequence"/>
</dbReference>
<evidence type="ECO:0000313" key="4">
    <source>
        <dbReference type="Proteomes" id="UP000177349"/>
    </source>
</evidence>
<comment type="similarity">
    <text evidence="1">Belongs to the PspA/Vipp/IM30 family.</text>
</comment>
<feature type="coiled-coil region" evidence="2">
    <location>
        <begin position="107"/>
        <end position="134"/>
    </location>
</feature>
<protein>
    <recommendedName>
        <fullName evidence="5">Phage shock protein A</fullName>
    </recommendedName>
</protein>
<comment type="caution">
    <text evidence="3">The sequence shown here is derived from an EMBL/GenBank/DDBJ whole genome shotgun (WGS) entry which is preliminary data.</text>
</comment>